<reference evidence="2" key="1">
    <citation type="submission" date="2014-11" db="EMBL/GenBank/DDBJ databases">
        <authorList>
            <person name="Amaro Gonzalez C."/>
        </authorList>
    </citation>
    <scope>NUCLEOTIDE SEQUENCE</scope>
</reference>
<protein>
    <submittedName>
        <fullName evidence="2">Uncharacterized protein</fullName>
    </submittedName>
</protein>
<feature type="compositionally biased region" description="Polar residues" evidence="1">
    <location>
        <begin position="8"/>
        <end position="25"/>
    </location>
</feature>
<organism evidence="2">
    <name type="scientific">Anguilla anguilla</name>
    <name type="common">European freshwater eel</name>
    <name type="synonym">Muraena anguilla</name>
    <dbReference type="NCBI Taxonomy" id="7936"/>
    <lineage>
        <taxon>Eukaryota</taxon>
        <taxon>Metazoa</taxon>
        <taxon>Chordata</taxon>
        <taxon>Craniata</taxon>
        <taxon>Vertebrata</taxon>
        <taxon>Euteleostomi</taxon>
        <taxon>Actinopterygii</taxon>
        <taxon>Neopterygii</taxon>
        <taxon>Teleostei</taxon>
        <taxon>Anguilliformes</taxon>
        <taxon>Anguillidae</taxon>
        <taxon>Anguilla</taxon>
    </lineage>
</organism>
<dbReference type="AlphaFoldDB" id="A0A0E9PN52"/>
<feature type="region of interest" description="Disordered" evidence="1">
    <location>
        <begin position="1"/>
        <end position="25"/>
    </location>
</feature>
<evidence type="ECO:0000256" key="1">
    <source>
        <dbReference type="SAM" id="MobiDB-lite"/>
    </source>
</evidence>
<accession>A0A0E9PN52</accession>
<reference evidence="2" key="2">
    <citation type="journal article" date="2015" name="Fish Shellfish Immunol.">
        <title>Early steps in the European eel (Anguilla anguilla)-Vibrio vulnificus interaction in the gills: Role of the RtxA13 toxin.</title>
        <authorList>
            <person name="Callol A."/>
            <person name="Pajuelo D."/>
            <person name="Ebbesson L."/>
            <person name="Teles M."/>
            <person name="MacKenzie S."/>
            <person name="Amaro C."/>
        </authorList>
    </citation>
    <scope>NUCLEOTIDE SEQUENCE</scope>
</reference>
<name>A0A0E9PN52_ANGAN</name>
<evidence type="ECO:0000313" key="2">
    <source>
        <dbReference type="EMBL" id="JAH05510.1"/>
    </source>
</evidence>
<sequence length="25" mass="2915">MCLRERQSPTTSMFSVQTNLTKDLK</sequence>
<proteinExistence type="predicted"/>
<dbReference type="EMBL" id="GBXM01103067">
    <property type="protein sequence ID" value="JAH05510.1"/>
    <property type="molecule type" value="Transcribed_RNA"/>
</dbReference>